<comment type="subcellular location">
    <subcellularLocation>
        <location evidence="1">Cell membrane</location>
        <topology evidence="1">Single-pass type II membrane protein</topology>
    </subcellularLocation>
    <subcellularLocation>
        <location evidence="3">Membrane</location>
        <topology evidence="3">Single-pass type II membrane protein</topology>
    </subcellularLocation>
</comment>
<dbReference type="CDD" id="cd06530">
    <property type="entry name" value="S26_SPase_I"/>
    <property type="match status" value="1"/>
</dbReference>
<evidence type="ECO:0000259" key="4">
    <source>
        <dbReference type="Pfam" id="PF10502"/>
    </source>
</evidence>
<evidence type="ECO:0000256" key="2">
    <source>
        <dbReference type="ARBA" id="ARBA00009370"/>
    </source>
</evidence>
<dbReference type="Pfam" id="PF10502">
    <property type="entry name" value="Peptidase_S26"/>
    <property type="match status" value="1"/>
</dbReference>
<keyword evidence="6" id="KW-1185">Reference proteome</keyword>
<keyword evidence="3 5" id="KW-0378">Hydrolase</keyword>
<dbReference type="PRINTS" id="PR00727">
    <property type="entry name" value="LEADERPTASE"/>
</dbReference>
<dbReference type="InterPro" id="IPR019533">
    <property type="entry name" value="Peptidase_S26"/>
</dbReference>
<dbReference type="EC" id="3.4.21.89" evidence="3"/>
<organism evidence="5 6">
    <name type="scientific">Vagococcus allomyrinae</name>
    <dbReference type="NCBI Taxonomy" id="2794353"/>
    <lineage>
        <taxon>Bacteria</taxon>
        <taxon>Bacillati</taxon>
        <taxon>Bacillota</taxon>
        <taxon>Bacilli</taxon>
        <taxon>Lactobacillales</taxon>
        <taxon>Enterococcaceae</taxon>
        <taxon>Vagococcus</taxon>
    </lineage>
</organism>
<keyword evidence="3" id="KW-0645">Protease</keyword>
<dbReference type="GO" id="GO:0005886">
    <property type="term" value="C:plasma membrane"/>
    <property type="evidence" value="ECO:0007669"/>
    <property type="project" value="UniProtKB-SubCell"/>
</dbReference>
<dbReference type="PANTHER" id="PTHR43390:SF1">
    <property type="entry name" value="CHLOROPLAST PROCESSING PEPTIDASE"/>
    <property type="match status" value="1"/>
</dbReference>
<dbReference type="PANTHER" id="PTHR43390">
    <property type="entry name" value="SIGNAL PEPTIDASE I"/>
    <property type="match status" value="1"/>
</dbReference>
<reference evidence="5" key="1">
    <citation type="submission" date="2020-12" db="EMBL/GenBank/DDBJ databases">
        <title>Vagococcus allomyrinae sp. nov. and Enterococcus lavae sp. nov., isolated from the larvae of Allomyrina dichotoma.</title>
        <authorList>
            <person name="Lee S.D."/>
        </authorList>
    </citation>
    <scope>NUCLEOTIDE SEQUENCE</scope>
    <source>
        <strain evidence="5">BWB3-3</strain>
    </source>
</reference>
<name>A0A940PGM8_9ENTE</name>
<sequence length="157" mass="17832">MGGTTLFYSVKQVSGYGMMPSLRNKDVLVVQRRSELNRFDMVLLNNGLEEGFRRIIGLPGEKIRYQDDTLLIDEQPVDEKFIVDKINEYQAKGKNFTANVTLGEIVTEAKIPDGHYLVLGDNRPYTTDSRDYGLIKKSEIAGKVVLRLFPLEAAERF</sequence>
<comment type="caution">
    <text evidence="5">The sequence shown here is derived from an EMBL/GenBank/DDBJ whole genome shotgun (WGS) entry which is preliminary data.</text>
</comment>
<evidence type="ECO:0000256" key="1">
    <source>
        <dbReference type="ARBA" id="ARBA00004401"/>
    </source>
</evidence>
<gene>
    <name evidence="5" type="primary">lepB</name>
    <name evidence="5" type="ORF">I6N95_21435</name>
</gene>
<evidence type="ECO:0000256" key="3">
    <source>
        <dbReference type="RuleBase" id="RU362042"/>
    </source>
</evidence>
<evidence type="ECO:0000313" key="5">
    <source>
        <dbReference type="EMBL" id="MBP1043593.1"/>
    </source>
</evidence>
<dbReference type="AlphaFoldDB" id="A0A940PGM8"/>
<dbReference type="GO" id="GO:0006465">
    <property type="term" value="P:signal peptide processing"/>
    <property type="evidence" value="ECO:0007669"/>
    <property type="project" value="InterPro"/>
</dbReference>
<dbReference type="GO" id="GO:0004252">
    <property type="term" value="F:serine-type endopeptidase activity"/>
    <property type="evidence" value="ECO:0007669"/>
    <property type="project" value="InterPro"/>
</dbReference>
<dbReference type="SUPFAM" id="SSF51306">
    <property type="entry name" value="LexA/Signal peptidase"/>
    <property type="match status" value="1"/>
</dbReference>
<comment type="similarity">
    <text evidence="2 3">Belongs to the peptidase S26 family.</text>
</comment>
<dbReference type="InterPro" id="IPR036286">
    <property type="entry name" value="LexA/Signal_pep-like_sf"/>
</dbReference>
<dbReference type="GO" id="GO:0009003">
    <property type="term" value="F:signal peptidase activity"/>
    <property type="evidence" value="ECO:0007669"/>
    <property type="project" value="UniProtKB-EC"/>
</dbReference>
<accession>A0A940PGM8</accession>
<feature type="domain" description="Peptidase S26" evidence="4">
    <location>
        <begin position="6"/>
        <end position="148"/>
    </location>
</feature>
<dbReference type="NCBIfam" id="TIGR02227">
    <property type="entry name" value="sigpep_I_bact"/>
    <property type="match status" value="1"/>
</dbReference>
<dbReference type="EMBL" id="JAEEGA010000017">
    <property type="protein sequence ID" value="MBP1043593.1"/>
    <property type="molecule type" value="Genomic_DNA"/>
</dbReference>
<comment type="catalytic activity">
    <reaction evidence="3">
        <text>Cleavage of hydrophobic, N-terminal signal or leader sequences from secreted and periplasmic proteins.</text>
        <dbReference type="EC" id="3.4.21.89"/>
    </reaction>
</comment>
<evidence type="ECO:0000313" key="6">
    <source>
        <dbReference type="Proteomes" id="UP000674938"/>
    </source>
</evidence>
<dbReference type="Proteomes" id="UP000674938">
    <property type="component" value="Unassembled WGS sequence"/>
</dbReference>
<proteinExistence type="inferred from homology"/>
<protein>
    <recommendedName>
        <fullName evidence="3">Signal peptidase I</fullName>
        <ecNumber evidence="3">3.4.21.89</ecNumber>
    </recommendedName>
</protein>
<dbReference type="InterPro" id="IPR000223">
    <property type="entry name" value="Pept_S26A_signal_pept_1"/>
</dbReference>
<dbReference type="Gene3D" id="2.10.109.10">
    <property type="entry name" value="Umud Fragment, subunit A"/>
    <property type="match status" value="1"/>
</dbReference>